<proteinExistence type="predicted"/>
<dbReference type="Proteomes" id="UP001218218">
    <property type="component" value="Unassembled WGS sequence"/>
</dbReference>
<keyword evidence="1" id="KW-0812">Transmembrane</keyword>
<dbReference type="AlphaFoldDB" id="A0AAD7F743"/>
<gene>
    <name evidence="2" type="ORF">DFH08DRAFT_1071094</name>
</gene>
<comment type="caution">
    <text evidence="2">The sequence shown here is derived from an EMBL/GenBank/DDBJ whole genome shotgun (WGS) entry which is preliminary data.</text>
</comment>
<evidence type="ECO:0000313" key="3">
    <source>
        <dbReference type="Proteomes" id="UP001218218"/>
    </source>
</evidence>
<evidence type="ECO:0008006" key="4">
    <source>
        <dbReference type="Google" id="ProtNLM"/>
    </source>
</evidence>
<name>A0AAD7F743_9AGAR</name>
<keyword evidence="1" id="KW-0472">Membrane</keyword>
<feature type="transmembrane region" description="Helical" evidence="1">
    <location>
        <begin position="50"/>
        <end position="70"/>
    </location>
</feature>
<organism evidence="2 3">
    <name type="scientific">Mycena albidolilacea</name>
    <dbReference type="NCBI Taxonomy" id="1033008"/>
    <lineage>
        <taxon>Eukaryota</taxon>
        <taxon>Fungi</taxon>
        <taxon>Dikarya</taxon>
        <taxon>Basidiomycota</taxon>
        <taxon>Agaricomycotina</taxon>
        <taxon>Agaricomycetes</taxon>
        <taxon>Agaricomycetidae</taxon>
        <taxon>Agaricales</taxon>
        <taxon>Marasmiineae</taxon>
        <taxon>Mycenaceae</taxon>
        <taxon>Mycena</taxon>
    </lineage>
</organism>
<evidence type="ECO:0000256" key="1">
    <source>
        <dbReference type="SAM" id="Phobius"/>
    </source>
</evidence>
<accession>A0AAD7F743</accession>
<dbReference type="PANTHER" id="PTHR37471">
    <property type="entry name" value="UNNAMED PRODUCT"/>
    <property type="match status" value="1"/>
</dbReference>
<dbReference type="SUPFAM" id="SSF53474">
    <property type="entry name" value="alpha/beta-Hydrolases"/>
    <property type="match status" value="1"/>
</dbReference>
<dbReference type="Gene3D" id="3.40.50.1820">
    <property type="entry name" value="alpha/beta hydrolase"/>
    <property type="match status" value="1"/>
</dbReference>
<dbReference type="PANTHER" id="PTHR37471:SF1">
    <property type="entry name" value="AB HYDROLASE-1 DOMAIN-CONTAINING PROTEIN"/>
    <property type="match status" value="1"/>
</dbReference>
<sequence length="524" mass="60131">MGLDTLDPPRRRDLSFFLVALFVVAPLRLVAPLSWIFVVYSLYTGFILSFTWRGNLFFAFALCEVFFSVYHRHLVRLVSVPWKHGAGNIAHLQIAFTRVLKSGLATLPEGGYDEEFLDLDRPGSPAEDITQLEPTDPRGIDFRNVLRTWFGRVPWSSIRRLEVKMWLYWSIFNKDLPDDLPPSHQAVLDETLQLLEMRLGTRVADGSNPAATPMRMTLDKVTVHSRPFFYYAFIVAVNWYLRTWYAKHWNLRHGDYKGLEYLVYVPENWDAVNGPRPTVFLHGLGLGLLQYHPVTRDLRLRFADRPLLIPLQPHVSQDIFHPRFLDPICRQELADRLAGLMHELGWVKLPSSDSEDLSKEAAVTSPGVTMVSHSNGSYLHAWCLKQHPEIITRSCFIDPVTFCSWEGDACYNFLYRPPTTGFELVVSYFVGTELGVANLLRRHFDWSSNALWYEEIPNARAPSKTFFLLGGKDDIINAERVKKYLISHGVRKGLWFDAEGVHGDALRAGSTGHNKVLEWLRETK</sequence>
<evidence type="ECO:0000313" key="2">
    <source>
        <dbReference type="EMBL" id="KAJ7368380.1"/>
    </source>
</evidence>
<protein>
    <recommendedName>
        <fullName evidence="4">Alpha/beta-hydrolase</fullName>
    </recommendedName>
</protein>
<dbReference type="EMBL" id="JARIHO010000001">
    <property type="protein sequence ID" value="KAJ7368380.1"/>
    <property type="molecule type" value="Genomic_DNA"/>
</dbReference>
<feature type="transmembrane region" description="Helical" evidence="1">
    <location>
        <begin position="16"/>
        <end position="38"/>
    </location>
</feature>
<keyword evidence="1" id="KW-1133">Transmembrane helix</keyword>
<dbReference type="InterPro" id="IPR029058">
    <property type="entry name" value="AB_hydrolase_fold"/>
</dbReference>
<reference evidence="2" key="1">
    <citation type="submission" date="2023-03" db="EMBL/GenBank/DDBJ databases">
        <title>Massive genome expansion in bonnet fungi (Mycena s.s.) driven by repeated elements and novel gene families across ecological guilds.</title>
        <authorList>
            <consortium name="Lawrence Berkeley National Laboratory"/>
            <person name="Harder C.B."/>
            <person name="Miyauchi S."/>
            <person name="Viragh M."/>
            <person name="Kuo A."/>
            <person name="Thoen E."/>
            <person name="Andreopoulos B."/>
            <person name="Lu D."/>
            <person name="Skrede I."/>
            <person name="Drula E."/>
            <person name="Henrissat B."/>
            <person name="Morin E."/>
            <person name="Kohler A."/>
            <person name="Barry K."/>
            <person name="LaButti K."/>
            <person name="Morin E."/>
            <person name="Salamov A."/>
            <person name="Lipzen A."/>
            <person name="Mereny Z."/>
            <person name="Hegedus B."/>
            <person name="Baldrian P."/>
            <person name="Stursova M."/>
            <person name="Weitz H."/>
            <person name="Taylor A."/>
            <person name="Grigoriev I.V."/>
            <person name="Nagy L.G."/>
            <person name="Martin F."/>
            <person name="Kauserud H."/>
        </authorList>
    </citation>
    <scope>NUCLEOTIDE SEQUENCE</scope>
    <source>
        <strain evidence="2">CBHHK002</strain>
    </source>
</reference>
<keyword evidence="3" id="KW-1185">Reference proteome</keyword>